<protein>
    <submittedName>
        <fullName evidence="2">Uncharacterized protein</fullName>
    </submittedName>
</protein>
<feature type="compositionally biased region" description="Low complexity" evidence="1">
    <location>
        <begin position="354"/>
        <end position="365"/>
    </location>
</feature>
<accession>A0A835SEY7</accession>
<keyword evidence="3" id="KW-1185">Reference proteome</keyword>
<feature type="compositionally biased region" description="Low complexity" evidence="1">
    <location>
        <begin position="89"/>
        <end position="108"/>
    </location>
</feature>
<dbReference type="OrthoDB" id="557794at2759"/>
<evidence type="ECO:0000313" key="3">
    <source>
        <dbReference type="Proteomes" id="UP000650467"/>
    </source>
</evidence>
<name>A0A835SEY7_CHLIN</name>
<feature type="region of interest" description="Disordered" evidence="1">
    <location>
        <begin position="354"/>
        <end position="406"/>
    </location>
</feature>
<feature type="compositionally biased region" description="Gly residues" evidence="1">
    <location>
        <begin position="109"/>
        <end position="120"/>
    </location>
</feature>
<organism evidence="2 3">
    <name type="scientific">Chlamydomonas incerta</name>
    <dbReference type="NCBI Taxonomy" id="51695"/>
    <lineage>
        <taxon>Eukaryota</taxon>
        <taxon>Viridiplantae</taxon>
        <taxon>Chlorophyta</taxon>
        <taxon>core chlorophytes</taxon>
        <taxon>Chlorophyceae</taxon>
        <taxon>CS clade</taxon>
        <taxon>Chlamydomonadales</taxon>
        <taxon>Chlamydomonadaceae</taxon>
        <taxon>Chlamydomonas</taxon>
    </lineage>
</organism>
<feature type="region of interest" description="Disordered" evidence="1">
    <location>
        <begin position="220"/>
        <end position="256"/>
    </location>
</feature>
<comment type="caution">
    <text evidence="2">The sequence shown here is derived from an EMBL/GenBank/DDBJ whole genome shotgun (WGS) entry which is preliminary data.</text>
</comment>
<evidence type="ECO:0000256" key="1">
    <source>
        <dbReference type="SAM" id="MobiDB-lite"/>
    </source>
</evidence>
<dbReference type="AlphaFoldDB" id="A0A835SEY7"/>
<feature type="compositionally biased region" description="Low complexity" evidence="1">
    <location>
        <begin position="223"/>
        <end position="238"/>
    </location>
</feature>
<evidence type="ECO:0000313" key="2">
    <source>
        <dbReference type="EMBL" id="KAG2422163.1"/>
    </source>
</evidence>
<sequence length="527" mass="54000">MRESHACATPEAARAEDVDAVEQRTRAYLSRHGLRVRPMEEREVAAVLTADRAIYNTSSPARLDTIQEWCAKVPDWGFVLEAMEQRNDTSGGTAAGGSSKAAATSSTSGSGGSSSSGGGSSSRDTTQGGWAPLGVCIMIPLSEAGWQALTSGALQEADMRDGGGTADRGRGACCGEASGGGCSAGCSCSGGAVPGHGARGSGARACRLVGTAAPGADYHYHDAAPPAASASPSPSSPSQALRPHPHTRLVHDPDAPGHGRMGLHIYHMERAPAYPPHLPTFGLVALYGIALGMCAAARRRQRAGQPGPLRLVGMSGLAVSPTGISLTSVLYGSREQGYISHEFVLRAPPPVRQPVLQQRPQQQEQEQQEQEPQRRRELTRAQAAVQGSGGGCCEQPGSSLGGSAGSSEVGDVGSSCFGLGHGGGGGGSLSGVLSGTAGLVKERRLEVHELRRQEDLDALLRAGYEFVARCRMTLQYTDEPSLVWTIVPRALSCPAVADAAAHAAGALSGAGGAVARPSGGGPLVARL</sequence>
<proteinExistence type="predicted"/>
<dbReference type="Proteomes" id="UP000650467">
    <property type="component" value="Unassembled WGS sequence"/>
</dbReference>
<gene>
    <name evidence="2" type="ORF">HXX76_016242</name>
</gene>
<feature type="region of interest" description="Disordered" evidence="1">
    <location>
        <begin position="88"/>
        <end position="125"/>
    </location>
</feature>
<reference evidence="2" key="1">
    <citation type="journal article" date="2020" name="bioRxiv">
        <title>Comparative genomics of Chlamydomonas.</title>
        <authorList>
            <person name="Craig R.J."/>
            <person name="Hasan A.R."/>
            <person name="Ness R.W."/>
            <person name="Keightley P.D."/>
        </authorList>
    </citation>
    <scope>NUCLEOTIDE SEQUENCE</scope>
    <source>
        <strain evidence="2">SAG 7.73</strain>
    </source>
</reference>
<dbReference type="EMBL" id="JAEHOC010000179">
    <property type="protein sequence ID" value="KAG2422163.1"/>
    <property type="molecule type" value="Genomic_DNA"/>
</dbReference>